<dbReference type="Pfam" id="PF19056">
    <property type="entry name" value="WD40_2"/>
    <property type="match status" value="1"/>
</dbReference>
<dbReference type="Proteomes" id="UP000691718">
    <property type="component" value="Unassembled WGS sequence"/>
</dbReference>
<feature type="domain" description="DH" evidence="4">
    <location>
        <begin position="244"/>
        <end position="431"/>
    </location>
</feature>
<evidence type="ECO:0000256" key="3">
    <source>
        <dbReference type="SAM" id="MobiDB-lite"/>
    </source>
</evidence>
<evidence type="ECO:0000313" key="6">
    <source>
        <dbReference type="Proteomes" id="UP000691718"/>
    </source>
</evidence>
<feature type="compositionally biased region" description="Basic and acidic residues" evidence="3">
    <location>
        <begin position="1239"/>
        <end position="1257"/>
    </location>
</feature>
<protein>
    <submittedName>
        <fullName evidence="5">(apollo) hypothetical protein</fullName>
    </submittedName>
</protein>
<dbReference type="InterPro" id="IPR000219">
    <property type="entry name" value="DH_dom"/>
</dbReference>
<dbReference type="EMBL" id="CAJQZP010001435">
    <property type="protein sequence ID" value="CAG5046122.1"/>
    <property type="molecule type" value="Genomic_DNA"/>
</dbReference>
<keyword evidence="2" id="KW-0175">Coiled coil</keyword>
<dbReference type="GO" id="GO:0030036">
    <property type="term" value="P:actin cytoskeleton organization"/>
    <property type="evidence" value="ECO:0007669"/>
    <property type="project" value="TreeGrafter"/>
</dbReference>
<feature type="region of interest" description="Disordered" evidence="3">
    <location>
        <begin position="735"/>
        <end position="817"/>
    </location>
</feature>
<feature type="compositionally biased region" description="Low complexity" evidence="3">
    <location>
        <begin position="1403"/>
        <end position="1424"/>
    </location>
</feature>
<dbReference type="GO" id="GO:0051496">
    <property type="term" value="P:positive regulation of stress fiber assembly"/>
    <property type="evidence" value="ECO:0007669"/>
    <property type="project" value="TreeGrafter"/>
</dbReference>
<dbReference type="PANTHER" id="PTHR12877">
    <property type="entry name" value="RHO GUANINE NUCLEOTIDE EXCHANGE FACTOR"/>
    <property type="match status" value="1"/>
</dbReference>
<evidence type="ECO:0000259" key="4">
    <source>
        <dbReference type="PROSITE" id="PS50010"/>
    </source>
</evidence>
<dbReference type="SMART" id="SM00325">
    <property type="entry name" value="RhoGEF"/>
    <property type="match status" value="1"/>
</dbReference>
<dbReference type="PROSITE" id="PS50010">
    <property type="entry name" value="DH_2"/>
    <property type="match status" value="1"/>
</dbReference>
<feature type="compositionally biased region" description="Low complexity" evidence="3">
    <location>
        <begin position="735"/>
        <end position="754"/>
    </location>
</feature>
<comment type="caution">
    <text evidence="5">The sequence shown here is derived from an EMBL/GenBank/DDBJ whole genome shotgun (WGS) entry which is preliminary data.</text>
</comment>
<dbReference type="Pfam" id="PF00621">
    <property type="entry name" value="RhoGEF"/>
    <property type="match status" value="1"/>
</dbReference>
<dbReference type="OrthoDB" id="28697at2759"/>
<sequence length="1499" mass="163172">MKIINQYAISILHKCSRLRESSRELLSTAGFSCENFRNVHKTVGNAFLANAGPACTHSTGRQVPALSILREANGAGGGVGSGGLLAMNATQVQCEPHDSVVLIKYEHRSAGGSWEEPVSAVRNTPLRRSQRLNSTLDSRSTGQLRNTLSRARELCERWRNGREAPAPPAPPPDDEGGGRLARWFSVRRGSAHHYDMHTHDTDKMPKLPELEEDMFSCGGEVRGGRVPPPSLGPPPEALTPVQLRRRHVVAAIIHSENSYVATLQRLVNDYKKPLEESSPVILNASKIQTLFHRLPDILQCHLHFRTALADCARTWDRDEKIGEVFLNAFSKAVVLDVYSDFINNFSLAMELAKMESKRKSALADFFKVKQISAHDRLSFFGLMVKPVQRFPQFIMFLQDLLKHTPPGHADRVALQRALTRLEALAEALNERKRDAERTQAFRAALRRLTRGGVAGAGGAGGTARFGAARLLASRADRRHLLRQDDLLQLEFNQSGALTKCKPRRLLLLNDLVVCVSVGAGGDDAERLGLKWAHPVHDVDVLDTGTSPTLSRVLAQGMNRSGSLRSNSGINGHSNTSTGDSLCNEMSALMHDYEMVSRMADLAASLKTPYPELAPEMFKALLQNIQKSIQKKDDEMAWVDSCCLQLTIRGREEPLTFRAQEPGARLAWATELRLAQLAQAAANSPAWRLPHHAAPHAAPLYGTAAPAYCSKQLTEVSDVPRAGAGRAARVRHGAAARAAGAGRRQLARLAPAAPRRAARRAALRHRHARLLLQTAHRGYWRRPPPTRPPSACRTTPRPTSRRSTSPPRPPTAPNSSPRLVTFRAQEPGARLACATELRLAQLAQAAANSPAWRLPHHAAPHVAPLYVTAAPAYCSKQLTEYRERVFVRQVRCGCFYRSGGLARGALSRRARSLLWVCAGGAGGAGGAAGGAAHSHVAVLAHRAATLKTLVTLDLPDTKVNSMEYAKGVRQVTTLCGDTVWLGTEDKKIIIFSGVEPEKQEKLTEVQTVAAVMQIRYHCDSMFVGLANGRVSVYRRINDDSWALQEPLCIELGDKPVHCVLPVDGIVYATCGRRVFAINALTAEIMRILDLKGDGNHSVKYLAHSGVGLWTAFSDSTYVSLYHAETFEHLQNIDIAADVAKTIGAREGSKPAYVSALLASQGLLWVGTTAGVSVTVPLPKLEGLPLVGGHIAVSYHAHAGPVTFLLSLLPENREVDVNVVRRNLSNVRALADNNALQEFKEEETKDDLDKPKLERRISEESSPYRPQRVQSAIVRRKKPGDVRLSKTLPKCANLNACDVYGLFGDLMFVKDCVGEADVNGSGGEALRRSDPELAAIPFRVSTLDRRLRMRAGRPRSLDLSSWSVDSRASSLCTSSGSEESMALRGISRTSSGASGAANLAPLAVSTPDSSSGKSSASERSISRSDSATAVEVRASSKNAARSLRATDYIVGESAARRSVVTVMGGRGYVDWRQTADASERPVPAADPNPKDAHLILWEMRL</sequence>
<proteinExistence type="predicted"/>
<feature type="coiled-coil region" evidence="2">
    <location>
        <begin position="411"/>
        <end position="438"/>
    </location>
</feature>
<keyword evidence="6" id="KW-1185">Reference proteome</keyword>
<keyword evidence="1" id="KW-0344">Guanine-nucleotide releasing factor</keyword>
<evidence type="ECO:0000313" key="5">
    <source>
        <dbReference type="EMBL" id="CAG5046122.1"/>
    </source>
</evidence>
<feature type="region of interest" description="Disordered" evidence="3">
    <location>
        <begin position="158"/>
        <end position="179"/>
    </location>
</feature>
<name>A0A8S3Y3M8_PARAO</name>
<reference evidence="5" key="1">
    <citation type="submission" date="2021-04" db="EMBL/GenBank/DDBJ databases">
        <authorList>
            <person name="Tunstrom K."/>
        </authorList>
    </citation>
    <scope>NUCLEOTIDE SEQUENCE</scope>
</reference>
<evidence type="ECO:0000256" key="1">
    <source>
        <dbReference type="ARBA" id="ARBA00022658"/>
    </source>
</evidence>
<dbReference type="CDD" id="cd00160">
    <property type="entry name" value="RhoGEF"/>
    <property type="match status" value="1"/>
</dbReference>
<feature type="region of interest" description="Disordered" evidence="3">
    <location>
        <begin position="1401"/>
        <end position="1426"/>
    </location>
</feature>
<dbReference type="Pfam" id="PF19057">
    <property type="entry name" value="PH_19"/>
    <property type="match status" value="1"/>
</dbReference>
<evidence type="ECO:0000256" key="2">
    <source>
        <dbReference type="SAM" id="Coils"/>
    </source>
</evidence>
<dbReference type="GO" id="GO:0005085">
    <property type="term" value="F:guanyl-nucleotide exchange factor activity"/>
    <property type="evidence" value="ECO:0007669"/>
    <property type="project" value="UniProtKB-KW"/>
</dbReference>
<dbReference type="PANTHER" id="PTHR12877:SF7">
    <property type="entry name" value="RHO GUANINE NUCLEOTIDE EXCHANGE FACTOR 10-LIKE PROTEIN"/>
    <property type="match status" value="1"/>
</dbReference>
<feature type="region of interest" description="Disordered" evidence="3">
    <location>
        <begin position="1239"/>
        <end position="1259"/>
    </location>
</feature>
<feature type="compositionally biased region" description="Low complexity" evidence="3">
    <location>
        <begin position="788"/>
        <end position="804"/>
    </location>
</feature>
<accession>A0A8S3Y3M8</accession>
<gene>
    <name evidence="5" type="ORF">PAPOLLO_LOCUS23519</name>
</gene>
<dbReference type="InterPro" id="IPR039919">
    <property type="entry name" value="ARHGEF10/ARHGEF17"/>
</dbReference>
<feature type="compositionally biased region" description="Basic residues" evidence="3">
    <location>
        <begin position="755"/>
        <end position="768"/>
    </location>
</feature>
<dbReference type="FunFam" id="1.20.900.10:FF:000003">
    <property type="entry name" value="Rho guanine nucleotide exchange factor 10 like"/>
    <property type="match status" value="1"/>
</dbReference>
<organism evidence="5 6">
    <name type="scientific">Parnassius apollo</name>
    <name type="common">Apollo butterfly</name>
    <name type="synonym">Papilio apollo</name>
    <dbReference type="NCBI Taxonomy" id="110799"/>
    <lineage>
        <taxon>Eukaryota</taxon>
        <taxon>Metazoa</taxon>
        <taxon>Ecdysozoa</taxon>
        <taxon>Arthropoda</taxon>
        <taxon>Hexapoda</taxon>
        <taxon>Insecta</taxon>
        <taxon>Pterygota</taxon>
        <taxon>Neoptera</taxon>
        <taxon>Endopterygota</taxon>
        <taxon>Lepidoptera</taxon>
        <taxon>Glossata</taxon>
        <taxon>Ditrysia</taxon>
        <taxon>Papilionoidea</taxon>
        <taxon>Papilionidae</taxon>
        <taxon>Parnassiinae</taxon>
        <taxon>Parnassini</taxon>
        <taxon>Parnassius</taxon>
        <taxon>Parnassius</taxon>
    </lineage>
</organism>
<dbReference type="GO" id="GO:0005737">
    <property type="term" value="C:cytoplasm"/>
    <property type="evidence" value="ECO:0007669"/>
    <property type="project" value="UniProtKB-ARBA"/>
</dbReference>